<keyword evidence="1" id="KW-0808">Transferase</keyword>
<gene>
    <name evidence="4" type="ORF">Tasa_015_060</name>
</gene>
<proteinExistence type="predicted"/>
<comment type="caution">
    <text evidence="4">The sequence shown here is derived from an EMBL/GenBank/DDBJ whole genome shotgun (WGS) entry which is preliminary data.</text>
</comment>
<dbReference type="NCBIfam" id="NF005071">
    <property type="entry name" value="PRK06489.1"/>
    <property type="match status" value="1"/>
</dbReference>
<dbReference type="AlphaFoldDB" id="A0A0D6MKR6"/>
<dbReference type="GO" id="GO:0009092">
    <property type="term" value="P:homoserine metabolic process"/>
    <property type="evidence" value="ECO:0007669"/>
    <property type="project" value="TreeGrafter"/>
</dbReference>
<evidence type="ECO:0000256" key="1">
    <source>
        <dbReference type="ARBA" id="ARBA00022679"/>
    </source>
</evidence>
<dbReference type="Gene3D" id="3.40.50.1820">
    <property type="entry name" value="alpha/beta hydrolase"/>
    <property type="match status" value="1"/>
</dbReference>
<name>A0A0D6MKR6_9PROT</name>
<dbReference type="PROSITE" id="PS51257">
    <property type="entry name" value="PROKAR_LIPOPROTEIN"/>
    <property type="match status" value="1"/>
</dbReference>
<reference evidence="4 5" key="1">
    <citation type="submission" date="2012-10" db="EMBL/GenBank/DDBJ databases">
        <title>Genome sequencing of Tanticharoenia sakaeratensis NBRC 103193.</title>
        <authorList>
            <person name="Azuma Y."/>
            <person name="Hadano H."/>
            <person name="Hirakawa H."/>
            <person name="Matsushita K."/>
        </authorList>
    </citation>
    <scope>NUCLEOTIDE SEQUENCE [LARGE SCALE GENOMIC DNA]</scope>
    <source>
        <strain evidence="4 5">NBRC 103193</strain>
    </source>
</reference>
<sequence length="358" mass="39268">MKAAAITAILVGLACMPGFAGTLSTPGSGTVTLDRYALEDGETLRPVHLHYLTLGTPVRDPQGHITNAVLVQHGTIGTAREPLSPPDLSNLYAPGKPLDARRFYIISPDGLGAGDSSRPSEGACDSFPRYGYLDQLALDRIMLARLGVTHERLVIGTSMGGMQVWQWAERYPTDSDALIAVSSTPAAVSGRNMLWRQMIMEAITHDPDWHDGHPDSARPPHLWTYTASPLFALMTGDVQRLEAAIPDRKAAGPFEDAMVAKQARNLNACDILRQFQSSDDYDPAPDLGRITAPFLSINIADDMLNPPELLHLPSQPNVHEFMIRDASKLYGHMTMMHPEMWAPAMEQFLQTVPDWPAR</sequence>
<dbReference type="PANTHER" id="PTHR32268:SF11">
    <property type="entry name" value="HOMOSERINE O-ACETYLTRANSFERASE"/>
    <property type="match status" value="1"/>
</dbReference>
<feature type="signal peptide" evidence="2">
    <location>
        <begin position="1"/>
        <end position="20"/>
    </location>
</feature>
<dbReference type="PANTHER" id="PTHR32268">
    <property type="entry name" value="HOMOSERINE O-ACETYLTRANSFERASE"/>
    <property type="match status" value="1"/>
</dbReference>
<dbReference type="EMBL" id="BALE01000015">
    <property type="protein sequence ID" value="GAN54071.1"/>
    <property type="molecule type" value="Genomic_DNA"/>
</dbReference>
<feature type="domain" description="AB hydrolase-1" evidence="3">
    <location>
        <begin position="68"/>
        <end position="314"/>
    </location>
</feature>
<keyword evidence="2" id="KW-0732">Signal</keyword>
<evidence type="ECO:0000313" key="4">
    <source>
        <dbReference type="EMBL" id="GAN54071.1"/>
    </source>
</evidence>
<dbReference type="GO" id="GO:0004414">
    <property type="term" value="F:homoserine O-acetyltransferase activity"/>
    <property type="evidence" value="ECO:0007669"/>
    <property type="project" value="TreeGrafter"/>
</dbReference>
<dbReference type="Proteomes" id="UP000032679">
    <property type="component" value="Unassembled WGS sequence"/>
</dbReference>
<dbReference type="GO" id="GO:0009086">
    <property type="term" value="P:methionine biosynthetic process"/>
    <property type="evidence" value="ECO:0007669"/>
    <property type="project" value="TreeGrafter"/>
</dbReference>
<dbReference type="InterPro" id="IPR029058">
    <property type="entry name" value="AB_hydrolase_fold"/>
</dbReference>
<evidence type="ECO:0000259" key="3">
    <source>
        <dbReference type="Pfam" id="PF00561"/>
    </source>
</evidence>
<dbReference type="STRING" id="1231623.Tasa_015_060"/>
<dbReference type="RefSeq" id="WP_158507534.1">
    <property type="nucleotide sequence ID" value="NZ_BALE01000015.1"/>
</dbReference>
<dbReference type="InterPro" id="IPR008220">
    <property type="entry name" value="HAT_MetX-like"/>
</dbReference>
<dbReference type="Pfam" id="PF00561">
    <property type="entry name" value="Abhydrolase_1"/>
    <property type="match status" value="1"/>
</dbReference>
<dbReference type="SUPFAM" id="SSF53474">
    <property type="entry name" value="alpha/beta-Hydrolases"/>
    <property type="match status" value="1"/>
</dbReference>
<dbReference type="InterPro" id="IPR000073">
    <property type="entry name" value="AB_hydrolase_1"/>
</dbReference>
<evidence type="ECO:0000313" key="5">
    <source>
        <dbReference type="Proteomes" id="UP000032679"/>
    </source>
</evidence>
<accession>A0A0D6MKR6</accession>
<keyword evidence="5" id="KW-1185">Reference proteome</keyword>
<organism evidence="4 5">
    <name type="scientific">Tanticharoenia sakaeratensis NBRC 103193</name>
    <dbReference type="NCBI Taxonomy" id="1231623"/>
    <lineage>
        <taxon>Bacteria</taxon>
        <taxon>Pseudomonadati</taxon>
        <taxon>Pseudomonadota</taxon>
        <taxon>Alphaproteobacteria</taxon>
        <taxon>Acetobacterales</taxon>
        <taxon>Acetobacteraceae</taxon>
        <taxon>Tanticharoenia</taxon>
    </lineage>
</organism>
<protein>
    <recommendedName>
        <fullName evidence="3">AB hydrolase-1 domain-containing protein</fullName>
    </recommendedName>
</protein>
<feature type="chain" id="PRO_5002307920" description="AB hydrolase-1 domain-containing protein" evidence="2">
    <location>
        <begin position="21"/>
        <end position="358"/>
    </location>
</feature>
<evidence type="ECO:0000256" key="2">
    <source>
        <dbReference type="SAM" id="SignalP"/>
    </source>
</evidence>
<dbReference type="OrthoDB" id="9800754at2"/>